<dbReference type="EMBL" id="QJNU01000279">
    <property type="protein sequence ID" value="RYP03154.1"/>
    <property type="molecule type" value="Genomic_DNA"/>
</dbReference>
<dbReference type="InterPro" id="IPR046347">
    <property type="entry name" value="bZIP_sf"/>
</dbReference>
<accession>A0A4Q4TC66</accession>
<dbReference type="InterPro" id="IPR050936">
    <property type="entry name" value="AP-1-like"/>
</dbReference>
<protein>
    <recommendedName>
        <fullName evidence="6">BZIP domain-containing protein</fullName>
    </recommendedName>
</protein>
<dbReference type="SUPFAM" id="SSF57959">
    <property type="entry name" value="Leucine zipper domain"/>
    <property type="match status" value="1"/>
</dbReference>
<keyword evidence="5" id="KW-1185">Reference proteome</keyword>
<dbReference type="GO" id="GO:0090575">
    <property type="term" value="C:RNA polymerase II transcription regulator complex"/>
    <property type="evidence" value="ECO:0007669"/>
    <property type="project" value="TreeGrafter"/>
</dbReference>
<dbReference type="PANTHER" id="PTHR40621:SF6">
    <property type="entry name" value="AP-1-LIKE TRANSCRIPTION FACTOR YAP1-RELATED"/>
    <property type="match status" value="1"/>
</dbReference>
<feature type="region of interest" description="Disordered" evidence="3">
    <location>
        <begin position="1"/>
        <end position="74"/>
    </location>
</feature>
<dbReference type="PANTHER" id="PTHR40621">
    <property type="entry name" value="TRANSCRIPTION FACTOR KAPC-RELATED"/>
    <property type="match status" value="1"/>
</dbReference>
<feature type="compositionally biased region" description="Polar residues" evidence="3">
    <location>
        <begin position="1"/>
        <end position="16"/>
    </location>
</feature>
<dbReference type="AlphaFoldDB" id="A0A4Q4TC66"/>
<evidence type="ECO:0000313" key="4">
    <source>
        <dbReference type="EMBL" id="RYP03154.1"/>
    </source>
</evidence>
<dbReference type="GO" id="GO:0001228">
    <property type="term" value="F:DNA-binding transcription activator activity, RNA polymerase II-specific"/>
    <property type="evidence" value="ECO:0007669"/>
    <property type="project" value="TreeGrafter"/>
</dbReference>
<reference evidence="4 5" key="1">
    <citation type="submission" date="2018-06" db="EMBL/GenBank/DDBJ databases">
        <title>Complete Genomes of Monosporascus.</title>
        <authorList>
            <person name="Robinson A.J."/>
            <person name="Natvig D.O."/>
        </authorList>
    </citation>
    <scope>NUCLEOTIDE SEQUENCE [LARGE SCALE GENOMIC DNA]</scope>
    <source>
        <strain evidence="4 5">CBS 110550</strain>
    </source>
</reference>
<comment type="subcellular location">
    <subcellularLocation>
        <location evidence="1">Nucleus</location>
    </subcellularLocation>
</comment>
<gene>
    <name evidence="4" type="ORF">DL764_005361</name>
</gene>
<evidence type="ECO:0008006" key="6">
    <source>
        <dbReference type="Google" id="ProtNLM"/>
    </source>
</evidence>
<sequence>MSTSSAPQNPDASGTQDKGPLSSLKLSFLKSLNEKKSTRDGNPPKRRGPKPDSKPALTRRQELNRQAQRTHRERKELYIKALEDEVFRLKEIYSNVAQDKEKLAEENRELKGLLHQTGTPPISAGLIDDISSNPSFGYASSSASPAHAPGSNHAYIPPLTSMPTAPSLSTSSQLLAGNQIIHGTASQQLAPLHADYEQAGIDFVLAYDDPNDPSKAYMSPPHF</sequence>
<feature type="compositionally biased region" description="Basic and acidic residues" evidence="3">
    <location>
        <begin position="32"/>
        <end position="63"/>
    </location>
</feature>
<feature type="compositionally biased region" description="Low complexity" evidence="3">
    <location>
        <begin position="18"/>
        <end position="31"/>
    </location>
</feature>
<dbReference type="CDD" id="cd14688">
    <property type="entry name" value="bZIP_YAP"/>
    <property type="match status" value="1"/>
</dbReference>
<dbReference type="Gene3D" id="1.20.5.170">
    <property type="match status" value="1"/>
</dbReference>
<organism evidence="4 5">
    <name type="scientific">Monosporascus ibericus</name>
    <dbReference type="NCBI Taxonomy" id="155417"/>
    <lineage>
        <taxon>Eukaryota</taxon>
        <taxon>Fungi</taxon>
        <taxon>Dikarya</taxon>
        <taxon>Ascomycota</taxon>
        <taxon>Pezizomycotina</taxon>
        <taxon>Sordariomycetes</taxon>
        <taxon>Xylariomycetidae</taxon>
        <taxon>Xylariales</taxon>
        <taxon>Xylariales incertae sedis</taxon>
        <taxon>Monosporascus</taxon>
    </lineage>
</organism>
<dbReference type="GO" id="GO:0000976">
    <property type="term" value="F:transcription cis-regulatory region binding"/>
    <property type="evidence" value="ECO:0007669"/>
    <property type="project" value="InterPro"/>
</dbReference>
<evidence type="ECO:0000256" key="2">
    <source>
        <dbReference type="ARBA" id="ARBA00023242"/>
    </source>
</evidence>
<evidence type="ECO:0000313" key="5">
    <source>
        <dbReference type="Proteomes" id="UP000293360"/>
    </source>
</evidence>
<dbReference type="Proteomes" id="UP000293360">
    <property type="component" value="Unassembled WGS sequence"/>
</dbReference>
<comment type="caution">
    <text evidence="4">The sequence shown here is derived from an EMBL/GenBank/DDBJ whole genome shotgun (WGS) entry which is preliminary data.</text>
</comment>
<evidence type="ECO:0000256" key="3">
    <source>
        <dbReference type="SAM" id="MobiDB-lite"/>
    </source>
</evidence>
<name>A0A4Q4TC66_9PEZI</name>
<proteinExistence type="predicted"/>
<dbReference type="OrthoDB" id="2590011at2759"/>
<evidence type="ECO:0000256" key="1">
    <source>
        <dbReference type="ARBA" id="ARBA00004123"/>
    </source>
</evidence>
<keyword evidence="2" id="KW-0539">Nucleus</keyword>